<feature type="region of interest" description="Disordered" evidence="1">
    <location>
        <begin position="564"/>
        <end position="641"/>
    </location>
</feature>
<evidence type="ECO:0000313" key="4">
    <source>
        <dbReference type="Proteomes" id="UP000053647"/>
    </source>
</evidence>
<dbReference type="InterPro" id="IPR027417">
    <property type="entry name" value="P-loop_NTPase"/>
</dbReference>
<dbReference type="Pfam" id="PF13086">
    <property type="entry name" value="AAA_11"/>
    <property type="match status" value="1"/>
</dbReference>
<feature type="domain" description="DNA2/NAM7 helicase helicase" evidence="2">
    <location>
        <begin position="328"/>
        <end position="457"/>
    </location>
</feature>
<dbReference type="EMBL" id="KN821072">
    <property type="protein sequence ID" value="KIJ05312.1"/>
    <property type="molecule type" value="Genomic_DNA"/>
</dbReference>
<proteinExistence type="predicted"/>
<protein>
    <submittedName>
        <fullName evidence="3">Unplaced genomic scaffold PAXINscaffold_1750, whole genome shotgun sequence</fullName>
    </submittedName>
</protein>
<dbReference type="SUPFAM" id="SSF52540">
    <property type="entry name" value="P-loop containing nucleoside triphosphate hydrolases"/>
    <property type="match status" value="1"/>
</dbReference>
<accession>A0A0C9TAS4</accession>
<evidence type="ECO:0000313" key="3">
    <source>
        <dbReference type="EMBL" id="KIJ05312.1"/>
    </source>
</evidence>
<keyword evidence="4" id="KW-1185">Reference proteome</keyword>
<organism evidence="3 4">
    <name type="scientific">Paxillus involutus ATCC 200175</name>
    <dbReference type="NCBI Taxonomy" id="664439"/>
    <lineage>
        <taxon>Eukaryota</taxon>
        <taxon>Fungi</taxon>
        <taxon>Dikarya</taxon>
        <taxon>Basidiomycota</taxon>
        <taxon>Agaricomycotina</taxon>
        <taxon>Agaricomycetes</taxon>
        <taxon>Agaricomycetidae</taxon>
        <taxon>Boletales</taxon>
        <taxon>Paxilineae</taxon>
        <taxon>Paxillaceae</taxon>
        <taxon>Paxillus</taxon>
    </lineage>
</organism>
<dbReference type="GO" id="GO:0004386">
    <property type="term" value="F:helicase activity"/>
    <property type="evidence" value="ECO:0007669"/>
    <property type="project" value="InterPro"/>
</dbReference>
<dbReference type="PANTHER" id="PTHR10887:SF445">
    <property type="entry name" value="NFX1-TYPE ZINC FINGER-CONTAINING PROTEIN 1"/>
    <property type="match status" value="1"/>
</dbReference>
<dbReference type="OrthoDB" id="2423195at2759"/>
<dbReference type="Proteomes" id="UP000053647">
    <property type="component" value="Unassembled WGS sequence"/>
</dbReference>
<feature type="compositionally biased region" description="Acidic residues" evidence="1">
    <location>
        <begin position="582"/>
        <end position="591"/>
    </location>
</feature>
<evidence type="ECO:0000259" key="2">
    <source>
        <dbReference type="Pfam" id="PF13086"/>
    </source>
</evidence>
<dbReference type="InterPro" id="IPR041677">
    <property type="entry name" value="DNA2/NAM7_AAA_11"/>
</dbReference>
<reference evidence="4" key="2">
    <citation type="submission" date="2015-01" db="EMBL/GenBank/DDBJ databases">
        <title>Evolutionary Origins and Diversification of the Mycorrhizal Mutualists.</title>
        <authorList>
            <consortium name="DOE Joint Genome Institute"/>
            <consortium name="Mycorrhizal Genomics Consortium"/>
            <person name="Kohler A."/>
            <person name="Kuo A."/>
            <person name="Nagy L.G."/>
            <person name="Floudas D."/>
            <person name="Copeland A."/>
            <person name="Barry K.W."/>
            <person name="Cichocki N."/>
            <person name="Veneault-Fourrey C."/>
            <person name="LaButti K."/>
            <person name="Lindquist E.A."/>
            <person name="Lipzen A."/>
            <person name="Lundell T."/>
            <person name="Morin E."/>
            <person name="Murat C."/>
            <person name="Riley R."/>
            <person name="Ohm R."/>
            <person name="Sun H."/>
            <person name="Tunlid A."/>
            <person name="Henrissat B."/>
            <person name="Grigoriev I.V."/>
            <person name="Hibbett D.S."/>
            <person name="Martin F."/>
        </authorList>
    </citation>
    <scope>NUCLEOTIDE SEQUENCE [LARGE SCALE GENOMIC DNA]</scope>
    <source>
        <strain evidence="4">ATCC 200175</strain>
    </source>
</reference>
<gene>
    <name evidence="3" type="ORF">PAXINDRAFT_21414</name>
</gene>
<dbReference type="GO" id="GO:0031380">
    <property type="term" value="C:nuclear RNA-directed RNA polymerase complex"/>
    <property type="evidence" value="ECO:0007669"/>
    <property type="project" value="TreeGrafter"/>
</dbReference>
<dbReference type="InterPro" id="IPR045055">
    <property type="entry name" value="DNA2/NAM7-like"/>
</dbReference>
<sequence>MAPQTRESSQPYTPATILLESYGQKVHDMTTTSSLFAAPHHAPPESMQRLLDIQFRLLREELMAPLRRAVQLVHDDLKVPNRAKTKLGEILQKGGGKYHGLADSQESVMFNVYPGVVFNSLVPDNRGLSVGLSVQTPPGGASSQQARARVAFWEGMGSKRLAQGGLIALVWATGHDVSVHLGVVASSLKDLTEYVRQDRNRVKIRVVFFDSKVELRILAELRNRRSSSDGIKILVESSVMLEAIRPFLEALKREPEVVPFPRYLVFRPPGYLNTCTVDPPKYARLPSFTFQLSSLFAKEAEVEDLRLNVSDEVSIQHTRAELRRASRLDPSQADAVVDALTREVALIQGPPGTGKSYTGVELLRVLIANRVGPILMIALTNHALDHMLCSVLDANITNNIVRLGSRSADERISQYSIETKEMVAGQSRLNRTFASRYRELKVVQGEITQLMNRILSADLESDSLEIVKYLQTFHPEHHEFISHPPEWIRLTKQLFHDDSDDGWQKQGRGGRSMKQDMSIYAHWKNSGDLEFLEMSASSTSSVSNVRSSGSEHLASSRVNTFEVLISETGARTPDTDSTGEHEGDESDDETPLEGFKPEERWMIVPVVDTPNTDAKEPRDLPTQPATSESESESESAVDPISSYINDPAGFFVAVGEDDVPSVPSGDRPLDELLDTGEVWAMSRRERKRLHGFWIEEARIQMHQNQLDEFERLRKMYAERVKEYNEGKEETLLGAPQQGRRSSQHS</sequence>
<dbReference type="Gene3D" id="3.40.50.300">
    <property type="entry name" value="P-loop containing nucleotide triphosphate hydrolases"/>
    <property type="match status" value="1"/>
</dbReference>
<feature type="region of interest" description="Disordered" evidence="1">
    <location>
        <begin position="724"/>
        <end position="745"/>
    </location>
</feature>
<reference evidence="3 4" key="1">
    <citation type="submission" date="2014-06" db="EMBL/GenBank/DDBJ databases">
        <authorList>
            <consortium name="DOE Joint Genome Institute"/>
            <person name="Kuo A."/>
            <person name="Kohler A."/>
            <person name="Nagy L.G."/>
            <person name="Floudas D."/>
            <person name="Copeland A."/>
            <person name="Barry K.W."/>
            <person name="Cichocki N."/>
            <person name="Veneault-Fourrey C."/>
            <person name="LaButti K."/>
            <person name="Lindquist E.A."/>
            <person name="Lipzen A."/>
            <person name="Lundell T."/>
            <person name="Morin E."/>
            <person name="Murat C."/>
            <person name="Sun H."/>
            <person name="Tunlid A."/>
            <person name="Henrissat B."/>
            <person name="Grigoriev I.V."/>
            <person name="Hibbett D.S."/>
            <person name="Martin F."/>
            <person name="Nordberg H.P."/>
            <person name="Cantor M.N."/>
            <person name="Hua S.X."/>
        </authorList>
    </citation>
    <scope>NUCLEOTIDE SEQUENCE [LARGE SCALE GENOMIC DNA]</scope>
    <source>
        <strain evidence="3 4">ATCC 200175</strain>
    </source>
</reference>
<dbReference type="PANTHER" id="PTHR10887">
    <property type="entry name" value="DNA2/NAM7 HELICASE FAMILY"/>
    <property type="match status" value="1"/>
</dbReference>
<dbReference type="HOGENOM" id="CLU_373012_0_0_1"/>
<dbReference type="AlphaFoldDB" id="A0A0C9TAS4"/>
<name>A0A0C9TAS4_PAXIN</name>
<evidence type="ECO:0000256" key="1">
    <source>
        <dbReference type="SAM" id="MobiDB-lite"/>
    </source>
</evidence>
<dbReference type="GO" id="GO:0031048">
    <property type="term" value="P:regulatory ncRNA-mediated heterochromatin formation"/>
    <property type="evidence" value="ECO:0007669"/>
    <property type="project" value="TreeGrafter"/>
</dbReference>